<protein>
    <submittedName>
        <fullName evidence="6">Cupin domain</fullName>
    </submittedName>
</protein>
<accession>A0A4R1SDY4</accession>
<evidence type="ECO:0000259" key="5">
    <source>
        <dbReference type="Pfam" id="PF07883"/>
    </source>
</evidence>
<evidence type="ECO:0000313" key="7">
    <source>
        <dbReference type="Proteomes" id="UP000295008"/>
    </source>
</evidence>
<keyword evidence="7" id="KW-1185">Reference proteome</keyword>
<dbReference type="PRINTS" id="PR00655">
    <property type="entry name" value="AUXINBINDNGP"/>
</dbReference>
<dbReference type="Proteomes" id="UP000295008">
    <property type="component" value="Unassembled WGS sequence"/>
</dbReference>
<evidence type="ECO:0000256" key="1">
    <source>
        <dbReference type="ARBA" id="ARBA00004319"/>
    </source>
</evidence>
<evidence type="ECO:0000256" key="4">
    <source>
        <dbReference type="ARBA" id="ARBA00023294"/>
    </source>
</evidence>
<dbReference type="InterPro" id="IPR013096">
    <property type="entry name" value="Cupin_2"/>
</dbReference>
<organism evidence="6 7">
    <name type="scientific">Hydrogenispora ethanolica</name>
    <dbReference type="NCBI Taxonomy" id="1082276"/>
    <lineage>
        <taxon>Bacteria</taxon>
        <taxon>Bacillati</taxon>
        <taxon>Bacillota</taxon>
        <taxon>Hydrogenispora</taxon>
    </lineage>
</organism>
<dbReference type="InterPro" id="IPR011051">
    <property type="entry name" value="RmlC_Cupin_sf"/>
</dbReference>
<evidence type="ECO:0000256" key="3">
    <source>
        <dbReference type="ARBA" id="ARBA00023170"/>
    </source>
</evidence>
<dbReference type="EMBL" id="SLUN01000001">
    <property type="protein sequence ID" value="TCL76872.1"/>
    <property type="molecule type" value="Genomic_DNA"/>
</dbReference>
<evidence type="ECO:0000313" key="6">
    <source>
        <dbReference type="EMBL" id="TCL76872.1"/>
    </source>
</evidence>
<gene>
    <name evidence="6" type="ORF">EDC14_1001157</name>
</gene>
<dbReference type="GO" id="GO:0010011">
    <property type="term" value="F:auxin binding"/>
    <property type="evidence" value="ECO:0007669"/>
    <property type="project" value="InterPro"/>
</dbReference>
<dbReference type="PANTHER" id="PTHR35848:SF6">
    <property type="entry name" value="CUPIN TYPE-2 DOMAIN-CONTAINING PROTEIN"/>
    <property type="match status" value="1"/>
</dbReference>
<dbReference type="InterPro" id="IPR000526">
    <property type="entry name" value="Auxin-bd"/>
</dbReference>
<dbReference type="SUPFAM" id="SSF51182">
    <property type="entry name" value="RmlC-like cupins"/>
    <property type="match status" value="1"/>
</dbReference>
<dbReference type="GO" id="GO:0009734">
    <property type="term" value="P:auxin-activated signaling pathway"/>
    <property type="evidence" value="ECO:0007669"/>
    <property type="project" value="UniProtKB-KW"/>
</dbReference>
<keyword evidence="3" id="KW-0675">Receptor</keyword>
<dbReference type="PANTHER" id="PTHR35848">
    <property type="entry name" value="OXALATE-BINDING PROTEIN"/>
    <property type="match status" value="1"/>
</dbReference>
<dbReference type="AlphaFoldDB" id="A0A4R1SDY4"/>
<feature type="domain" description="Cupin type-2" evidence="5">
    <location>
        <begin position="39"/>
        <end position="106"/>
    </location>
</feature>
<dbReference type="Pfam" id="PF07883">
    <property type="entry name" value="Cupin_2"/>
    <property type="match status" value="1"/>
</dbReference>
<comment type="caution">
    <text evidence="6">The sequence shown here is derived from an EMBL/GenBank/DDBJ whole genome shotgun (WGS) entry which is preliminary data.</text>
</comment>
<proteinExistence type="predicted"/>
<dbReference type="Gene3D" id="2.60.120.10">
    <property type="entry name" value="Jelly Rolls"/>
    <property type="match status" value="1"/>
</dbReference>
<dbReference type="InterPro" id="IPR051610">
    <property type="entry name" value="GPI/OXD"/>
</dbReference>
<dbReference type="InterPro" id="IPR014710">
    <property type="entry name" value="RmlC-like_jellyroll"/>
</dbReference>
<dbReference type="RefSeq" id="WP_132012269.1">
    <property type="nucleotide sequence ID" value="NZ_SLUN01000001.1"/>
</dbReference>
<dbReference type="GO" id="GO:0046872">
    <property type="term" value="F:metal ion binding"/>
    <property type="evidence" value="ECO:0007669"/>
    <property type="project" value="UniProtKB-KW"/>
</dbReference>
<keyword evidence="4" id="KW-0927">Auxin signaling pathway</keyword>
<reference evidence="6 7" key="1">
    <citation type="submission" date="2019-03" db="EMBL/GenBank/DDBJ databases">
        <title>Genomic Encyclopedia of Type Strains, Phase IV (KMG-IV): sequencing the most valuable type-strain genomes for metagenomic binning, comparative biology and taxonomic classification.</title>
        <authorList>
            <person name="Goeker M."/>
        </authorList>
    </citation>
    <scope>NUCLEOTIDE SEQUENCE [LARGE SCALE GENOMIC DNA]</scope>
    <source>
        <strain evidence="6 7">LX-B</strain>
    </source>
</reference>
<name>A0A4R1SDY4_HYDET</name>
<dbReference type="OrthoDB" id="9797047at2"/>
<keyword evidence="2" id="KW-0479">Metal-binding</keyword>
<sequence length="125" mass="13656">MFSKHVSEVPGTEFPAGRLTRVVIGPQCEIKARHMVLGHVTIYPGGAVPLHQHEQEEVYTVIAGEGEITVGGETRPVRPVSMTYIPSNQPHSLVNTGTADLVMLFAYSPAGIVDHWQEELEGKLK</sequence>
<evidence type="ECO:0000256" key="2">
    <source>
        <dbReference type="ARBA" id="ARBA00022723"/>
    </source>
</evidence>
<comment type="subcellular location">
    <subcellularLocation>
        <location evidence="1">Endoplasmic reticulum lumen</location>
    </subcellularLocation>
</comment>